<protein>
    <submittedName>
        <fullName evidence="1">Uncharacterized protein</fullName>
    </submittedName>
</protein>
<organism evidence="1">
    <name type="scientific">marine sediment metagenome</name>
    <dbReference type="NCBI Taxonomy" id="412755"/>
    <lineage>
        <taxon>unclassified sequences</taxon>
        <taxon>metagenomes</taxon>
        <taxon>ecological metagenomes</taxon>
    </lineage>
</organism>
<reference evidence="1" key="1">
    <citation type="journal article" date="2015" name="Nature">
        <title>Complex archaea that bridge the gap between prokaryotes and eukaryotes.</title>
        <authorList>
            <person name="Spang A."/>
            <person name="Saw J.H."/>
            <person name="Jorgensen S.L."/>
            <person name="Zaremba-Niedzwiedzka K."/>
            <person name="Martijn J."/>
            <person name="Lind A.E."/>
            <person name="van Eijk R."/>
            <person name="Schleper C."/>
            <person name="Guy L."/>
            <person name="Ettema T.J."/>
        </authorList>
    </citation>
    <scope>NUCLEOTIDE SEQUENCE</scope>
</reference>
<evidence type="ECO:0000313" key="1">
    <source>
        <dbReference type="EMBL" id="KKN46992.1"/>
    </source>
</evidence>
<comment type="caution">
    <text evidence="1">The sequence shown here is derived from an EMBL/GenBank/DDBJ whole genome shotgun (WGS) entry which is preliminary data.</text>
</comment>
<proteinExistence type="predicted"/>
<dbReference type="AlphaFoldDB" id="A0A0F9RC27"/>
<sequence>MATENKEKPRGVLVEDLSELKEGLEKLSKLKPKNFKLNYALEYNIEKVTRGLKAYFRSLNAMREAYVKQDADGELITIQSGVDGRGMPIHKFKFKNPDAKKKFKKEADALDATPFDEKMFKIKVSTLEAEKNPEIKMAQIGCILERDMKIDINVAV</sequence>
<name>A0A0F9RC27_9ZZZZ</name>
<accession>A0A0F9RC27</accession>
<dbReference type="EMBL" id="LAZR01001300">
    <property type="protein sequence ID" value="KKN46992.1"/>
    <property type="molecule type" value="Genomic_DNA"/>
</dbReference>
<gene>
    <name evidence="1" type="ORF">LCGC14_0667320</name>
</gene>